<dbReference type="InterPro" id="IPR029058">
    <property type="entry name" value="AB_hydrolase_fold"/>
</dbReference>
<sequence length="305" mass="34658">MTAWIESEKAQIDSLIGFAAHGWKTPVLKTPDTVGLAYEDVFFPSLDGVSIEGWFIPGKSNRLIICNHFWPGNRYGFAGQLEGLQGFGGFEVNFLNYYKQLHDAGYNILTYDFRNHGLSGDGNGKTFGLGLFEYRDVIGSINYANSRPDTKKMDKALMSICLGCNSTIIGYNKHPEIFKDIKCMLGLQPVSARPFLGKVIEHMGLKKPLPEIMDYVDEKLVLNTGFHLDDLTPVPFGPKFDLPAKIFQLKTDFRTDPSDVQAIYDSLGSKDKELHWFDFSTERFTAYNYFGEHPELMLEWFDKHF</sequence>
<protein>
    <recommendedName>
        <fullName evidence="3">Serine aminopeptidase S33 domain-containing protein</fullName>
    </recommendedName>
</protein>
<proteinExistence type="predicted"/>
<dbReference type="SUPFAM" id="SSF53474">
    <property type="entry name" value="alpha/beta-Hydrolases"/>
    <property type="match status" value="1"/>
</dbReference>
<accession>A0ABP0EJF9</accession>
<evidence type="ECO:0000313" key="2">
    <source>
        <dbReference type="Proteomes" id="UP001497600"/>
    </source>
</evidence>
<gene>
    <name evidence="1" type="ORF">CAAN4_G14026</name>
</gene>
<keyword evidence="2" id="KW-1185">Reference proteome</keyword>
<name>A0ABP0EJF9_9ASCO</name>
<evidence type="ECO:0000313" key="1">
    <source>
        <dbReference type="EMBL" id="CAK7918613.1"/>
    </source>
</evidence>
<dbReference type="Gene3D" id="3.40.50.1820">
    <property type="entry name" value="alpha/beta hydrolase"/>
    <property type="match status" value="1"/>
</dbReference>
<dbReference type="Proteomes" id="UP001497600">
    <property type="component" value="Chromosome G"/>
</dbReference>
<reference evidence="1 2" key="1">
    <citation type="submission" date="2024-01" db="EMBL/GenBank/DDBJ databases">
        <authorList>
            <consortium name="Genoscope - CEA"/>
            <person name="William W."/>
        </authorList>
    </citation>
    <scope>NUCLEOTIDE SEQUENCE [LARGE SCALE GENOMIC DNA]</scope>
    <source>
        <strain evidence="1 2">29B2s-10</strain>
    </source>
</reference>
<dbReference type="EMBL" id="OZ004259">
    <property type="protein sequence ID" value="CAK7918613.1"/>
    <property type="molecule type" value="Genomic_DNA"/>
</dbReference>
<organism evidence="1 2">
    <name type="scientific">[Candida] anglica</name>
    <dbReference type="NCBI Taxonomy" id="148631"/>
    <lineage>
        <taxon>Eukaryota</taxon>
        <taxon>Fungi</taxon>
        <taxon>Dikarya</taxon>
        <taxon>Ascomycota</taxon>
        <taxon>Saccharomycotina</taxon>
        <taxon>Pichiomycetes</taxon>
        <taxon>Debaryomycetaceae</taxon>
        <taxon>Kurtzmaniella</taxon>
    </lineage>
</organism>
<evidence type="ECO:0008006" key="3">
    <source>
        <dbReference type="Google" id="ProtNLM"/>
    </source>
</evidence>